<comment type="caution">
    <text evidence="1">The sequence shown here is derived from an EMBL/GenBank/DDBJ whole genome shotgun (WGS) entry which is preliminary data.</text>
</comment>
<accession>A0A8S3A889</accession>
<gene>
    <name evidence="1" type="ORF">SRO942_LOCUS51483</name>
</gene>
<name>A0A8S3A889_9BILA</name>
<evidence type="ECO:0000313" key="1">
    <source>
        <dbReference type="EMBL" id="CAF4705520.1"/>
    </source>
</evidence>
<reference evidence="1" key="1">
    <citation type="submission" date="2021-02" db="EMBL/GenBank/DDBJ databases">
        <authorList>
            <person name="Nowell W R."/>
        </authorList>
    </citation>
    <scope>NUCLEOTIDE SEQUENCE</scope>
</reference>
<dbReference type="Proteomes" id="UP000681722">
    <property type="component" value="Unassembled WGS sequence"/>
</dbReference>
<dbReference type="AlphaFoldDB" id="A0A8S3A889"/>
<proteinExistence type="predicted"/>
<organism evidence="1 2">
    <name type="scientific">Didymodactylos carnosus</name>
    <dbReference type="NCBI Taxonomy" id="1234261"/>
    <lineage>
        <taxon>Eukaryota</taxon>
        <taxon>Metazoa</taxon>
        <taxon>Spiralia</taxon>
        <taxon>Gnathifera</taxon>
        <taxon>Rotifera</taxon>
        <taxon>Eurotatoria</taxon>
        <taxon>Bdelloidea</taxon>
        <taxon>Philodinida</taxon>
        <taxon>Philodinidae</taxon>
        <taxon>Didymodactylos</taxon>
    </lineage>
</organism>
<sequence>MDVTPDGRSIKLGSKAAAQ</sequence>
<evidence type="ECO:0000313" key="2">
    <source>
        <dbReference type="Proteomes" id="UP000681722"/>
    </source>
</evidence>
<dbReference type="EMBL" id="CAJOBC010164479">
    <property type="protein sequence ID" value="CAF4705520.1"/>
    <property type="molecule type" value="Genomic_DNA"/>
</dbReference>
<feature type="non-terminal residue" evidence="1">
    <location>
        <position position="19"/>
    </location>
</feature>
<protein>
    <submittedName>
        <fullName evidence="1">Uncharacterized protein</fullName>
    </submittedName>
</protein>